<dbReference type="InterPro" id="IPR034122">
    <property type="entry name" value="Retropepsin-like_bacterial"/>
</dbReference>
<sequence length="173" mass="18199">MRSVLIFAIMALAIGAITPKLYMQTAAPTEPATQARSPARPGGATEATTSGGGSLTLLKDARGHFQTTAYLDGLRLSFMVDTGASVIALKASDAARLGVRPRTSDFTARVSTANGTVTAARTRIGRVDVGGIVVYDVAALVLPDSALSENLLGMSFLSRVRFEHRHGRLVLEQ</sequence>
<keyword evidence="3" id="KW-1185">Reference proteome</keyword>
<evidence type="ECO:0000313" key="3">
    <source>
        <dbReference type="Proteomes" id="UP000249130"/>
    </source>
</evidence>
<evidence type="ECO:0000256" key="1">
    <source>
        <dbReference type="SAM" id="MobiDB-lite"/>
    </source>
</evidence>
<dbReference type="InterPro" id="IPR021109">
    <property type="entry name" value="Peptidase_aspartic_dom_sf"/>
</dbReference>
<accession>A0A327KFK1</accession>
<dbReference type="GO" id="GO:0006508">
    <property type="term" value="P:proteolysis"/>
    <property type="evidence" value="ECO:0007669"/>
    <property type="project" value="UniProtKB-KW"/>
</dbReference>
<dbReference type="GO" id="GO:0004190">
    <property type="term" value="F:aspartic-type endopeptidase activity"/>
    <property type="evidence" value="ECO:0007669"/>
    <property type="project" value="InterPro"/>
</dbReference>
<organism evidence="2 3">
    <name type="scientific">Rhodoplanes roseus</name>
    <dbReference type="NCBI Taxonomy" id="29409"/>
    <lineage>
        <taxon>Bacteria</taxon>
        <taxon>Pseudomonadati</taxon>
        <taxon>Pseudomonadota</taxon>
        <taxon>Alphaproteobacteria</taxon>
        <taxon>Hyphomicrobiales</taxon>
        <taxon>Nitrobacteraceae</taxon>
        <taxon>Rhodoplanes</taxon>
    </lineage>
</organism>
<dbReference type="RefSeq" id="WP_111422973.1">
    <property type="nucleotide sequence ID" value="NZ_NPEX01000434.1"/>
</dbReference>
<dbReference type="AlphaFoldDB" id="A0A327KFK1"/>
<dbReference type="EMBL" id="NPEX01000434">
    <property type="protein sequence ID" value="RAI37569.1"/>
    <property type="molecule type" value="Genomic_DNA"/>
</dbReference>
<dbReference type="PROSITE" id="PS00141">
    <property type="entry name" value="ASP_PROTEASE"/>
    <property type="match status" value="1"/>
</dbReference>
<dbReference type="InterPro" id="IPR001969">
    <property type="entry name" value="Aspartic_peptidase_AS"/>
</dbReference>
<dbReference type="Pfam" id="PF13975">
    <property type="entry name" value="gag-asp_proteas"/>
    <property type="match status" value="1"/>
</dbReference>
<name>A0A327KFK1_9BRAD</name>
<dbReference type="Gene3D" id="2.40.70.10">
    <property type="entry name" value="Acid Proteases"/>
    <property type="match status" value="1"/>
</dbReference>
<comment type="caution">
    <text evidence="2">The sequence shown here is derived from an EMBL/GenBank/DDBJ whole genome shotgun (WGS) entry which is preliminary data.</text>
</comment>
<dbReference type="Proteomes" id="UP000249130">
    <property type="component" value="Unassembled WGS sequence"/>
</dbReference>
<proteinExistence type="predicted"/>
<keyword evidence="2" id="KW-0378">Hydrolase</keyword>
<dbReference type="SUPFAM" id="SSF50630">
    <property type="entry name" value="Acid proteases"/>
    <property type="match status" value="1"/>
</dbReference>
<reference evidence="2 3" key="1">
    <citation type="submission" date="2017-07" db="EMBL/GenBank/DDBJ databases">
        <title>Draft Genome Sequences of Select Purple Nonsulfur Bacteria.</title>
        <authorList>
            <person name="Lasarre B."/>
            <person name="Mckinlay J.B."/>
        </authorList>
    </citation>
    <scope>NUCLEOTIDE SEQUENCE [LARGE SCALE GENOMIC DNA]</scope>
    <source>
        <strain evidence="2 3">DSM 5909</strain>
    </source>
</reference>
<feature type="region of interest" description="Disordered" evidence="1">
    <location>
        <begin position="28"/>
        <end position="51"/>
    </location>
</feature>
<dbReference type="NCBIfam" id="TIGR02281">
    <property type="entry name" value="clan_AA_DTGA"/>
    <property type="match status" value="1"/>
</dbReference>
<keyword evidence="2" id="KW-0645">Protease</keyword>
<dbReference type="OrthoDB" id="7595324at2"/>
<evidence type="ECO:0000313" key="2">
    <source>
        <dbReference type="EMBL" id="RAI37569.1"/>
    </source>
</evidence>
<gene>
    <name evidence="2" type="ORF">CH341_29420</name>
</gene>
<dbReference type="InterPro" id="IPR011969">
    <property type="entry name" value="Clan_AA_Asp_peptidase_C"/>
</dbReference>
<dbReference type="CDD" id="cd05483">
    <property type="entry name" value="retropepsin_like_bacteria"/>
    <property type="match status" value="1"/>
</dbReference>
<protein>
    <submittedName>
        <fullName evidence="2">TIGR02281 family clan AA aspartic protease</fullName>
    </submittedName>
</protein>